<dbReference type="CDD" id="cd00371">
    <property type="entry name" value="HMA"/>
    <property type="match status" value="1"/>
</dbReference>
<evidence type="ECO:0000313" key="7">
    <source>
        <dbReference type="EMBL" id="GMG99736.1"/>
    </source>
</evidence>
<dbReference type="GO" id="GO:0046872">
    <property type="term" value="F:metal ion binding"/>
    <property type="evidence" value="ECO:0007669"/>
    <property type="project" value="UniProtKB-KW"/>
</dbReference>
<feature type="compositionally biased region" description="Polar residues" evidence="5">
    <location>
        <begin position="232"/>
        <end position="252"/>
    </location>
</feature>
<feature type="compositionally biased region" description="Basic and acidic residues" evidence="5">
    <location>
        <begin position="182"/>
        <end position="197"/>
    </location>
</feature>
<evidence type="ECO:0000256" key="3">
    <source>
        <dbReference type="ARBA" id="ARBA00023289"/>
    </source>
</evidence>
<dbReference type="Proteomes" id="UP001279734">
    <property type="component" value="Unassembled WGS sequence"/>
</dbReference>
<dbReference type="SUPFAM" id="SSF55008">
    <property type="entry name" value="HMA, heavy metal-associated domain"/>
    <property type="match status" value="1"/>
</dbReference>
<dbReference type="InterPro" id="IPR006121">
    <property type="entry name" value="HMA_dom"/>
</dbReference>
<dbReference type="PANTHER" id="PTHR45868">
    <property type="entry name" value="HEAVY METAL-ASSOCIATED ISOPRENYLATED PLANT PROTEIN 33-RELATED"/>
    <property type="match status" value="1"/>
</dbReference>
<dbReference type="Gene3D" id="3.30.70.100">
    <property type="match status" value="1"/>
</dbReference>
<evidence type="ECO:0000256" key="1">
    <source>
        <dbReference type="ARBA" id="ARBA00022481"/>
    </source>
</evidence>
<accession>A0AAD3P8Q6</accession>
<feature type="compositionally biased region" description="Acidic residues" evidence="5">
    <location>
        <begin position="105"/>
        <end position="115"/>
    </location>
</feature>
<dbReference type="EMBL" id="BSYO01000001">
    <property type="protein sequence ID" value="GMG99736.1"/>
    <property type="molecule type" value="Genomic_DNA"/>
</dbReference>
<proteinExistence type="inferred from homology"/>
<evidence type="ECO:0000256" key="4">
    <source>
        <dbReference type="ARBA" id="ARBA00024045"/>
    </source>
</evidence>
<dbReference type="PANTHER" id="PTHR45868:SF69">
    <property type="entry name" value="HEAVY METAL-ASSOCIATED ISOPRENYLATED PLANT PROTEIN 35"/>
    <property type="match status" value="1"/>
</dbReference>
<dbReference type="PROSITE" id="PS50846">
    <property type="entry name" value="HMA_2"/>
    <property type="match status" value="1"/>
</dbReference>
<feature type="compositionally biased region" description="Basic and acidic residues" evidence="5">
    <location>
        <begin position="73"/>
        <end position="89"/>
    </location>
</feature>
<evidence type="ECO:0000256" key="5">
    <source>
        <dbReference type="SAM" id="MobiDB-lite"/>
    </source>
</evidence>
<feature type="region of interest" description="Disordered" evidence="5">
    <location>
        <begin position="73"/>
        <end position="142"/>
    </location>
</feature>
<gene>
    <name evidence="7" type="ORF">Nepgr_001576</name>
</gene>
<organism evidence="7 8">
    <name type="scientific">Nepenthes gracilis</name>
    <name type="common">Slender pitcher plant</name>
    <dbReference type="NCBI Taxonomy" id="150966"/>
    <lineage>
        <taxon>Eukaryota</taxon>
        <taxon>Viridiplantae</taxon>
        <taxon>Streptophyta</taxon>
        <taxon>Embryophyta</taxon>
        <taxon>Tracheophyta</taxon>
        <taxon>Spermatophyta</taxon>
        <taxon>Magnoliopsida</taxon>
        <taxon>eudicotyledons</taxon>
        <taxon>Gunneridae</taxon>
        <taxon>Pentapetalae</taxon>
        <taxon>Caryophyllales</taxon>
        <taxon>Nepenthaceae</taxon>
        <taxon>Nepenthes</taxon>
    </lineage>
</organism>
<feature type="compositionally biased region" description="Basic and acidic residues" evidence="5">
    <location>
        <begin position="116"/>
        <end position="125"/>
    </location>
</feature>
<feature type="domain" description="HMA" evidence="6">
    <location>
        <begin position="16"/>
        <end position="79"/>
    </location>
</feature>
<keyword evidence="8" id="KW-1185">Reference proteome</keyword>
<comment type="similarity">
    <text evidence="4">Belongs to the HIPP family.</text>
</comment>
<keyword evidence="1" id="KW-0488">Methylation</keyword>
<evidence type="ECO:0000256" key="2">
    <source>
        <dbReference type="ARBA" id="ARBA00022723"/>
    </source>
</evidence>
<keyword evidence="2" id="KW-0479">Metal-binding</keyword>
<dbReference type="InterPro" id="IPR036163">
    <property type="entry name" value="HMA_dom_sf"/>
</dbReference>
<evidence type="ECO:0000259" key="6">
    <source>
        <dbReference type="PROSITE" id="PS50846"/>
    </source>
</evidence>
<keyword evidence="3" id="KW-0449">Lipoprotein</keyword>
<name>A0AAD3P8Q6_NEPGR</name>
<evidence type="ECO:0000313" key="8">
    <source>
        <dbReference type="Proteomes" id="UP001279734"/>
    </source>
</evidence>
<dbReference type="AlphaFoldDB" id="A0AAD3P8Q6"/>
<protein>
    <recommendedName>
        <fullName evidence="6">HMA domain-containing protein</fullName>
    </recommendedName>
</protein>
<sequence>MAAAAEAEEPSEPLKYKTWFLKTSIHCEGCKRKVKRILHSIEGVYTVDVDSKLHKVKVTGNVEPATLIKKLEKSGKHAEFWQEKPEHKEKKSSKSKKKEKQDNPESQEEEEDDNDGEKKKVEFKTEGSPTAKNNGEAAGGSNLNAVEVSNAGKNVVNVQIKEVKFDVKNPEAAPVGENTPSPEKKVPESDGTSEKSESGGGGGGGKKKKKKGQKGNNGNSVNEGEHTAGENRPTNTESPNQGHSQPPNSGPVNLSPPRCHNVHDYPPRYYIPPHPVYAVSYNTALPTSTYTASYYAAPPPYMHSYAYVLPSTAAEQPPPSYWSPASLQPSDTLEMFSEENPNACSVM</sequence>
<keyword evidence="3" id="KW-0636">Prenylation</keyword>
<dbReference type="Pfam" id="PF00403">
    <property type="entry name" value="HMA"/>
    <property type="match status" value="1"/>
</dbReference>
<comment type="caution">
    <text evidence="7">The sequence shown here is derived from an EMBL/GenBank/DDBJ whole genome shotgun (WGS) entry which is preliminary data.</text>
</comment>
<feature type="region of interest" description="Disordered" evidence="5">
    <location>
        <begin position="164"/>
        <end position="260"/>
    </location>
</feature>
<reference evidence="7" key="1">
    <citation type="submission" date="2023-05" db="EMBL/GenBank/DDBJ databases">
        <title>Nepenthes gracilis genome sequencing.</title>
        <authorList>
            <person name="Fukushima K."/>
        </authorList>
    </citation>
    <scope>NUCLEOTIDE SEQUENCE</scope>
    <source>
        <strain evidence="7">SING2019-196</strain>
    </source>
</reference>